<reference evidence="1 2" key="1">
    <citation type="submission" date="2019-03" db="EMBL/GenBank/DDBJ databases">
        <title>Single cell metagenomics reveals metabolic interactions within the superorganism composed of flagellate Streblomastix strix and complex community of Bacteroidetes bacteria on its surface.</title>
        <authorList>
            <person name="Treitli S.C."/>
            <person name="Kolisko M."/>
            <person name="Husnik F."/>
            <person name="Keeling P."/>
            <person name="Hampl V."/>
        </authorList>
    </citation>
    <scope>NUCLEOTIDE SEQUENCE [LARGE SCALE GENOMIC DNA]</scope>
    <source>
        <strain evidence="1">ST1C</strain>
    </source>
</reference>
<feature type="non-terminal residue" evidence="1">
    <location>
        <position position="1"/>
    </location>
</feature>
<accession>A0A5J4TRF6</accession>
<evidence type="ECO:0000313" key="1">
    <source>
        <dbReference type="EMBL" id="KAA6360482.1"/>
    </source>
</evidence>
<name>A0A5J4TRF6_9EUKA</name>
<protein>
    <submittedName>
        <fullName evidence="1">Uncharacterized protein</fullName>
    </submittedName>
</protein>
<dbReference type="AlphaFoldDB" id="A0A5J4TRF6"/>
<gene>
    <name evidence="1" type="ORF">EZS28_043991</name>
</gene>
<sequence>VKLRDDARASRLIRGALKQYSEILNKQVRIYIDPEPLLLFWEKPEVSSSKSLQECQRRRENKGLLLRLKNGKALSPQQISQHISYHIINTGITAPLKRYTLNILVYLRQEHQASIKTRSTFTLDGL</sequence>
<dbReference type="EMBL" id="SNRW01026880">
    <property type="protein sequence ID" value="KAA6360482.1"/>
    <property type="molecule type" value="Genomic_DNA"/>
</dbReference>
<organism evidence="1 2">
    <name type="scientific">Streblomastix strix</name>
    <dbReference type="NCBI Taxonomy" id="222440"/>
    <lineage>
        <taxon>Eukaryota</taxon>
        <taxon>Metamonada</taxon>
        <taxon>Preaxostyla</taxon>
        <taxon>Oxymonadida</taxon>
        <taxon>Streblomastigidae</taxon>
        <taxon>Streblomastix</taxon>
    </lineage>
</organism>
<evidence type="ECO:0000313" key="2">
    <source>
        <dbReference type="Proteomes" id="UP000324800"/>
    </source>
</evidence>
<comment type="caution">
    <text evidence="1">The sequence shown here is derived from an EMBL/GenBank/DDBJ whole genome shotgun (WGS) entry which is preliminary data.</text>
</comment>
<dbReference type="Proteomes" id="UP000324800">
    <property type="component" value="Unassembled WGS sequence"/>
</dbReference>
<proteinExistence type="predicted"/>